<reference evidence="2 3" key="1">
    <citation type="submission" date="2019-12" db="EMBL/GenBank/DDBJ databases">
        <authorList>
            <person name="Kim Y.S."/>
        </authorList>
    </citation>
    <scope>NUCLEOTIDE SEQUENCE [LARGE SCALE GENOMIC DNA]</scope>
    <source>
        <strain evidence="2 3">GA093</strain>
    </source>
</reference>
<evidence type="ECO:0000313" key="3">
    <source>
        <dbReference type="Proteomes" id="UP000471501"/>
    </source>
</evidence>
<evidence type="ECO:0000256" key="1">
    <source>
        <dbReference type="SAM" id="SignalP"/>
    </source>
</evidence>
<gene>
    <name evidence="2" type="ORF">GON26_10235</name>
</gene>
<feature type="chain" id="PRO_5026331089" description="Lipoprotein" evidence="1">
    <location>
        <begin position="21"/>
        <end position="225"/>
    </location>
</feature>
<dbReference type="RefSeq" id="WP_160374717.1">
    <property type="nucleotide sequence ID" value="NZ_WSTB01000005.1"/>
</dbReference>
<keyword evidence="3" id="KW-1185">Reference proteome</keyword>
<protein>
    <recommendedName>
        <fullName evidence="4">Lipoprotein</fullName>
    </recommendedName>
</protein>
<organism evidence="2 3">
    <name type="scientific">Flavobacterium hydrocarbonoxydans</name>
    <dbReference type="NCBI Taxonomy" id="2683249"/>
    <lineage>
        <taxon>Bacteria</taxon>
        <taxon>Pseudomonadati</taxon>
        <taxon>Bacteroidota</taxon>
        <taxon>Flavobacteriia</taxon>
        <taxon>Flavobacteriales</taxon>
        <taxon>Flavobacteriaceae</taxon>
        <taxon>Flavobacterium</taxon>
    </lineage>
</organism>
<comment type="caution">
    <text evidence="2">The sequence shown here is derived from an EMBL/GenBank/DDBJ whole genome shotgun (WGS) entry which is preliminary data.</text>
</comment>
<sequence length="225" mass="26601">MKKIFLILILIVVLTSCKKADAVAFCDDCLTFYFENPQPDYDSELRSFPSKFKGLYANKDYTYIRIEEDRILREYFIKFKVHKHKMDSLKSEYNLVDGKLITKDTKDEFDVFKIGDSIELSKKITDTLFRLSYNQKAKRINGHLVLSTRDSVFWNIETIALEKNILKIKRIYLREDLKKLDSVTKIKGKQLDSMSYLIKPSRREFKNILKIKHLGTDQEFNKVSK</sequence>
<proteinExistence type="predicted"/>
<feature type="signal peptide" evidence="1">
    <location>
        <begin position="1"/>
        <end position="20"/>
    </location>
</feature>
<keyword evidence="1" id="KW-0732">Signal</keyword>
<dbReference type="PROSITE" id="PS51257">
    <property type="entry name" value="PROKAR_LIPOPROTEIN"/>
    <property type="match status" value="1"/>
</dbReference>
<dbReference type="AlphaFoldDB" id="A0A6I4NL35"/>
<dbReference type="EMBL" id="WSTB01000005">
    <property type="protein sequence ID" value="MWB94743.1"/>
    <property type="molecule type" value="Genomic_DNA"/>
</dbReference>
<accession>A0A6I4NL35</accession>
<name>A0A6I4NL35_9FLAO</name>
<evidence type="ECO:0000313" key="2">
    <source>
        <dbReference type="EMBL" id="MWB94743.1"/>
    </source>
</evidence>
<evidence type="ECO:0008006" key="4">
    <source>
        <dbReference type="Google" id="ProtNLM"/>
    </source>
</evidence>
<dbReference type="Proteomes" id="UP000471501">
    <property type="component" value="Unassembled WGS sequence"/>
</dbReference>